<accession>A0A1B9E0M0</accession>
<comment type="caution">
    <text evidence="2">The sequence shown here is derived from an EMBL/GenBank/DDBJ whole genome shotgun (WGS) entry which is preliminary data.</text>
</comment>
<organism evidence="2 3">
    <name type="scientific">Flavobacterium crassostreae</name>
    <dbReference type="NCBI Taxonomy" id="1763534"/>
    <lineage>
        <taxon>Bacteria</taxon>
        <taxon>Pseudomonadati</taxon>
        <taxon>Bacteroidota</taxon>
        <taxon>Flavobacteriia</taxon>
        <taxon>Flavobacteriales</taxon>
        <taxon>Flavobacteriaceae</taxon>
        <taxon>Flavobacterium</taxon>
    </lineage>
</organism>
<dbReference type="AlphaFoldDB" id="A0A1B9E0M0"/>
<evidence type="ECO:0000259" key="1">
    <source>
        <dbReference type="Pfam" id="PF13472"/>
    </source>
</evidence>
<evidence type="ECO:0000313" key="3">
    <source>
        <dbReference type="Proteomes" id="UP000093510"/>
    </source>
</evidence>
<sequence length="210" mass="23029">MPERSSLADFPNLNKYQSQNIWLQNQPLDPTRVVFIGDSITAFWSAVMPEYFQNSRYINRGISGQTTPQIYLRFTADVLALKPAVVVILAGTNDLAGNTGPATIKTISETIFDMVELAQNHGIKAIMCSVLPAIDFPWSPNQNPAARIIALNALLLNYATTHGIAFVDYHSAMADTQNGLPKIYSYDGVHPNKKGYQIMAPIVDQALAGC</sequence>
<reference evidence="2 3" key="1">
    <citation type="submission" date="2016-03" db="EMBL/GenBank/DDBJ databases">
        <authorList>
            <person name="Ploux O."/>
        </authorList>
    </citation>
    <scope>NUCLEOTIDE SEQUENCE [LARGE SCALE GENOMIC DNA]</scope>
    <source>
        <strain evidence="2 3">LPB0076</strain>
    </source>
</reference>
<evidence type="ECO:0000313" key="2">
    <source>
        <dbReference type="EMBL" id="OCB75489.1"/>
    </source>
</evidence>
<gene>
    <name evidence="2" type="ORF">LPBF_07745</name>
</gene>
<dbReference type="EMBL" id="LVEP01000028">
    <property type="protein sequence ID" value="OCB75489.1"/>
    <property type="molecule type" value="Genomic_DNA"/>
</dbReference>
<dbReference type="Gene3D" id="3.40.50.1110">
    <property type="entry name" value="SGNH hydrolase"/>
    <property type="match status" value="1"/>
</dbReference>
<dbReference type="InterPro" id="IPR013830">
    <property type="entry name" value="SGNH_hydro"/>
</dbReference>
<dbReference type="Proteomes" id="UP000093510">
    <property type="component" value="Unassembled WGS sequence"/>
</dbReference>
<dbReference type="PANTHER" id="PTHR30383:SF5">
    <property type="entry name" value="SGNH HYDROLASE-TYPE ESTERASE DOMAIN-CONTAINING PROTEIN"/>
    <property type="match status" value="1"/>
</dbReference>
<name>A0A1B9E0M0_9FLAO</name>
<dbReference type="OrthoDB" id="9794725at2"/>
<proteinExistence type="predicted"/>
<keyword evidence="2" id="KW-0378">Hydrolase</keyword>
<dbReference type="SUPFAM" id="SSF52266">
    <property type="entry name" value="SGNH hydrolase"/>
    <property type="match status" value="1"/>
</dbReference>
<feature type="domain" description="SGNH hydrolase-type esterase" evidence="1">
    <location>
        <begin position="35"/>
        <end position="198"/>
    </location>
</feature>
<dbReference type="STRING" id="1763534.GCA_001831475_01386"/>
<keyword evidence="3" id="KW-1185">Reference proteome</keyword>
<dbReference type="PANTHER" id="PTHR30383">
    <property type="entry name" value="THIOESTERASE 1/PROTEASE 1/LYSOPHOSPHOLIPASE L1"/>
    <property type="match status" value="1"/>
</dbReference>
<dbReference type="InterPro" id="IPR036514">
    <property type="entry name" value="SGNH_hydro_sf"/>
</dbReference>
<dbReference type="GO" id="GO:0004622">
    <property type="term" value="F:phosphatidylcholine lysophospholipase activity"/>
    <property type="evidence" value="ECO:0007669"/>
    <property type="project" value="TreeGrafter"/>
</dbReference>
<protein>
    <submittedName>
        <fullName evidence="2">Acylhydrolase</fullName>
    </submittedName>
</protein>
<dbReference type="Pfam" id="PF13472">
    <property type="entry name" value="Lipase_GDSL_2"/>
    <property type="match status" value="1"/>
</dbReference>
<dbReference type="RefSeq" id="WP_066334691.1">
    <property type="nucleotide sequence ID" value="NZ_CP017688.1"/>
</dbReference>
<dbReference type="InterPro" id="IPR051532">
    <property type="entry name" value="Ester_Hydrolysis_Enzymes"/>
</dbReference>